<reference evidence="2" key="1">
    <citation type="submission" date="2022-11" db="UniProtKB">
        <authorList>
            <consortium name="WormBaseParasite"/>
        </authorList>
    </citation>
    <scope>IDENTIFICATION</scope>
</reference>
<sequence length="162" mass="17969">MEIDDDENIILQMPENEKEIIDENDSEWKSCGFSLPFCTLFISITLALKSIVYAAIALFNGNIPIFLATAGCVPLSLLTFVAIAKNKSKLIYPLFLVIAILVLINFGGTIYFLIYKGDGFGLFFKIALVVVTLVLAILDVSSFMTANKCRQLLDHRQNVVIV</sequence>
<evidence type="ECO:0000313" key="2">
    <source>
        <dbReference type="WBParaSite" id="ES5_v2.g25400.t1"/>
    </source>
</evidence>
<evidence type="ECO:0000313" key="1">
    <source>
        <dbReference type="Proteomes" id="UP000887579"/>
    </source>
</evidence>
<name>A0AC34G778_9BILA</name>
<proteinExistence type="predicted"/>
<protein>
    <submittedName>
        <fullName evidence="2">Uncharacterized protein</fullName>
    </submittedName>
</protein>
<dbReference type="Proteomes" id="UP000887579">
    <property type="component" value="Unplaced"/>
</dbReference>
<organism evidence="1 2">
    <name type="scientific">Panagrolaimus sp. ES5</name>
    <dbReference type="NCBI Taxonomy" id="591445"/>
    <lineage>
        <taxon>Eukaryota</taxon>
        <taxon>Metazoa</taxon>
        <taxon>Ecdysozoa</taxon>
        <taxon>Nematoda</taxon>
        <taxon>Chromadorea</taxon>
        <taxon>Rhabditida</taxon>
        <taxon>Tylenchina</taxon>
        <taxon>Panagrolaimomorpha</taxon>
        <taxon>Panagrolaimoidea</taxon>
        <taxon>Panagrolaimidae</taxon>
        <taxon>Panagrolaimus</taxon>
    </lineage>
</organism>
<dbReference type="WBParaSite" id="ES5_v2.g25400.t1">
    <property type="protein sequence ID" value="ES5_v2.g25400.t1"/>
    <property type="gene ID" value="ES5_v2.g25400"/>
</dbReference>
<accession>A0AC34G778</accession>